<dbReference type="Pfam" id="PF13560">
    <property type="entry name" value="HTH_31"/>
    <property type="match status" value="1"/>
</dbReference>
<dbReference type="GO" id="GO:0003700">
    <property type="term" value="F:DNA-binding transcription factor activity"/>
    <property type="evidence" value="ECO:0007669"/>
    <property type="project" value="TreeGrafter"/>
</dbReference>
<dbReference type="InterPro" id="IPR001387">
    <property type="entry name" value="Cro/C1-type_HTH"/>
</dbReference>
<feature type="domain" description="HTH cro/C1-type" evidence="2">
    <location>
        <begin position="17"/>
        <end position="71"/>
    </location>
</feature>
<dbReference type="EMBL" id="FNLF01000002">
    <property type="protein sequence ID" value="SDQ77404.1"/>
    <property type="molecule type" value="Genomic_DNA"/>
</dbReference>
<accession>A0A1H1DLI7</accession>
<dbReference type="OrthoDB" id="3188736at2"/>
<evidence type="ECO:0000256" key="1">
    <source>
        <dbReference type="ARBA" id="ARBA00023125"/>
    </source>
</evidence>
<reference evidence="4" key="1">
    <citation type="submission" date="2016-10" db="EMBL/GenBank/DDBJ databases">
        <authorList>
            <person name="Varghese N."/>
            <person name="Submissions S."/>
        </authorList>
    </citation>
    <scope>NUCLEOTIDE SEQUENCE [LARGE SCALE GENOMIC DNA]</scope>
    <source>
        <strain evidence="4">DSM 44142</strain>
    </source>
</reference>
<dbReference type="CDD" id="cd00093">
    <property type="entry name" value="HTH_XRE"/>
    <property type="match status" value="1"/>
</dbReference>
<dbReference type="SUPFAM" id="SSF47413">
    <property type="entry name" value="lambda repressor-like DNA-binding domains"/>
    <property type="match status" value="1"/>
</dbReference>
<dbReference type="AlphaFoldDB" id="A0A1H1DLI7"/>
<evidence type="ECO:0000313" key="3">
    <source>
        <dbReference type="EMBL" id="SDQ77404.1"/>
    </source>
</evidence>
<dbReference type="Proteomes" id="UP000183053">
    <property type="component" value="Unassembled WGS sequence"/>
</dbReference>
<dbReference type="PANTHER" id="PTHR46797">
    <property type="entry name" value="HTH-TYPE TRANSCRIPTIONAL REGULATOR"/>
    <property type="match status" value="1"/>
</dbReference>
<keyword evidence="4" id="KW-1185">Reference proteome</keyword>
<organism evidence="3 4">
    <name type="scientific">Tsukamurella pulmonis</name>
    <dbReference type="NCBI Taxonomy" id="47312"/>
    <lineage>
        <taxon>Bacteria</taxon>
        <taxon>Bacillati</taxon>
        <taxon>Actinomycetota</taxon>
        <taxon>Actinomycetes</taxon>
        <taxon>Mycobacteriales</taxon>
        <taxon>Tsukamurellaceae</taxon>
        <taxon>Tsukamurella</taxon>
    </lineage>
</organism>
<dbReference type="PROSITE" id="PS50943">
    <property type="entry name" value="HTH_CROC1"/>
    <property type="match status" value="1"/>
</dbReference>
<proteinExistence type="predicted"/>
<dbReference type="RefSeq" id="WP_068535733.1">
    <property type="nucleotide sequence ID" value="NZ_AP025457.1"/>
</dbReference>
<evidence type="ECO:0000259" key="2">
    <source>
        <dbReference type="PROSITE" id="PS50943"/>
    </source>
</evidence>
<gene>
    <name evidence="3" type="ORF">SAMN04489765_1790</name>
</gene>
<dbReference type="GO" id="GO:0005829">
    <property type="term" value="C:cytosol"/>
    <property type="evidence" value="ECO:0007669"/>
    <property type="project" value="TreeGrafter"/>
</dbReference>
<dbReference type="STRING" id="47312.SAMN04489765_1790"/>
<dbReference type="PANTHER" id="PTHR46797:SF1">
    <property type="entry name" value="METHYLPHOSPHONATE SYNTHASE"/>
    <property type="match status" value="1"/>
</dbReference>
<protein>
    <submittedName>
        <fullName evidence="3">Helix-turn-helix domain-containing protein</fullName>
    </submittedName>
</protein>
<name>A0A1H1DLI7_9ACTN</name>
<dbReference type="InterPro" id="IPR010982">
    <property type="entry name" value="Lambda_DNA-bd_dom_sf"/>
</dbReference>
<dbReference type="SMART" id="SM00530">
    <property type="entry name" value="HTH_XRE"/>
    <property type="match status" value="1"/>
</dbReference>
<dbReference type="Gene3D" id="1.10.260.40">
    <property type="entry name" value="lambda repressor-like DNA-binding domains"/>
    <property type="match status" value="1"/>
</dbReference>
<keyword evidence="1" id="KW-0238">DNA-binding</keyword>
<dbReference type="InterPro" id="IPR050807">
    <property type="entry name" value="TransReg_Diox_bact_type"/>
</dbReference>
<evidence type="ECO:0000313" key="4">
    <source>
        <dbReference type="Proteomes" id="UP000183053"/>
    </source>
</evidence>
<sequence>MTTRGEDLFRHELGAHLRRLRHARGERLSDTAERAGISPQYLSEIERGLKDPSSEMLAAIAGALGTGVGDVAVEVGHRLQAARPVLRLDFTASRGARPTSPGPRLLALAA</sequence>
<dbReference type="GO" id="GO:0003677">
    <property type="term" value="F:DNA binding"/>
    <property type="evidence" value="ECO:0007669"/>
    <property type="project" value="UniProtKB-KW"/>
</dbReference>